<dbReference type="EMBL" id="FOQH01000006">
    <property type="protein sequence ID" value="SFI36268.1"/>
    <property type="molecule type" value="Genomic_DNA"/>
</dbReference>
<protein>
    <submittedName>
        <fullName evidence="1">Uncharacterized protein</fullName>
    </submittedName>
</protein>
<dbReference type="RefSeq" id="WP_092860420.1">
    <property type="nucleotide sequence ID" value="NZ_FOQH01000006.1"/>
</dbReference>
<sequence>MTDPTLYGNHDRCPACELRRELQDTAPINRPEVPCNVCGGTGFLPLSDAEIVRRTCEELRVYWETWPEGLEVRR</sequence>
<gene>
    <name evidence="1" type="ORF">SAMN05216258_10649</name>
</gene>
<dbReference type="AlphaFoldDB" id="A0A1I3HKH0"/>
<keyword evidence="2" id="KW-1185">Reference proteome</keyword>
<dbReference type="STRING" id="1114924.SAMN05216258_10649"/>
<dbReference type="OrthoDB" id="7873696at2"/>
<dbReference type="Proteomes" id="UP000199377">
    <property type="component" value="Unassembled WGS sequence"/>
</dbReference>
<accession>A0A1I3HKH0</accession>
<name>A0A1I3HKH0_9RHOB</name>
<evidence type="ECO:0000313" key="1">
    <source>
        <dbReference type="EMBL" id="SFI36268.1"/>
    </source>
</evidence>
<proteinExistence type="predicted"/>
<reference evidence="1 2" key="1">
    <citation type="submission" date="2016-10" db="EMBL/GenBank/DDBJ databases">
        <authorList>
            <person name="de Groot N.N."/>
        </authorList>
    </citation>
    <scope>NUCLEOTIDE SEQUENCE [LARGE SCALE GENOMIC DNA]</scope>
    <source>
        <strain evidence="1 2">CGMCC 1.11030</strain>
    </source>
</reference>
<evidence type="ECO:0000313" key="2">
    <source>
        <dbReference type="Proteomes" id="UP000199377"/>
    </source>
</evidence>
<organism evidence="1 2">
    <name type="scientific">Albimonas pacifica</name>
    <dbReference type="NCBI Taxonomy" id="1114924"/>
    <lineage>
        <taxon>Bacteria</taxon>
        <taxon>Pseudomonadati</taxon>
        <taxon>Pseudomonadota</taxon>
        <taxon>Alphaproteobacteria</taxon>
        <taxon>Rhodobacterales</taxon>
        <taxon>Paracoccaceae</taxon>
        <taxon>Albimonas</taxon>
    </lineage>
</organism>